<dbReference type="GO" id="GO:0008569">
    <property type="term" value="F:minus-end-directed microtubule motor activity"/>
    <property type="evidence" value="ECO:0007669"/>
    <property type="project" value="InterPro"/>
</dbReference>
<evidence type="ECO:0000313" key="5">
    <source>
        <dbReference type="EMBL" id="KRX00027.1"/>
    </source>
</evidence>
<evidence type="ECO:0000256" key="1">
    <source>
        <dbReference type="SAM" id="SignalP"/>
    </source>
</evidence>
<proteinExistence type="predicted"/>
<evidence type="ECO:0000259" key="2">
    <source>
        <dbReference type="Pfam" id="PF03028"/>
    </source>
</evidence>
<dbReference type="Gene3D" id="3.10.490.20">
    <property type="match status" value="1"/>
</dbReference>
<dbReference type="Gene3D" id="3.40.50.300">
    <property type="entry name" value="P-loop containing nucleotide triphosphate hydrolases"/>
    <property type="match status" value="1"/>
</dbReference>
<dbReference type="GO" id="GO:0007018">
    <property type="term" value="P:microtubule-based movement"/>
    <property type="evidence" value="ECO:0007669"/>
    <property type="project" value="InterPro"/>
</dbReference>
<dbReference type="GO" id="GO:0045505">
    <property type="term" value="F:dynein intermediate chain binding"/>
    <property type="evidence" value="ECO:0007669"/>
    <property type="project" value="InterPro"/>
</dbReference>
<feature type="domain" description="Dynein heavy chain region D6 P-loop" evidence="2">
    <location>
        <begin position="162"/>
        <end position="275"/>
    </location>
</feature>
<gene>
    <name evidence="5" type="ORF">PPERSA_00177</name>
</gene>
<dbReference type="InParanoid" id="A0A0V0QCX7"/>
<evidence type="ECO:0000259" key="3">
    <source>
        <dbReference type="Pfam" id="PF18198"/>
    </source>
</evidence>
<name>A0A0V0QCX7_PSEPJ</name>
<evidence type="ECO:0008006" key="7">
    <source>
        <dbReference type="Google" id="ProtNLM"/>
    </source>
</evidence>
<dbReference type="Gene3D" id="1.20.1270.280">
    <property type="match status" value="1"/>
</dbReference>
<dbReference type="InterPro" id="IPR004273">
    <property type="entry name" value="Dynein_heavy_D6_P-loop"/>
</dbReference>
<protein>
    <recommendedName>
        <fullName evidence="7">P-loop containing nucleoside triphosphate hydrolase</fullName>
    </recommendedName>
</protein>
<accession>A0A0V0QCX7</accession>
<dbReference type="AlphaFoldDB" id="A0A0V0QCX7"/>
<feature type="domain" description="Dynein heavy chain AAA lid" evidence="3">
    <location>
        <begin position="307"/>
        <end position="445"/>
    </location>
</feature>
<dbReference type="GO" id="GO:0051959">
    <property type="term" value="F:dynein light intermediate chain binding"/>
    <property type="evidence" value="ECO:0007669"/>
    <property type="project" value="InterPro"/>
</dbReference>
<dbReference type="GO" id="GO:0030286">
    <property type="term" value="C:dynein complex"/>
    <property type="evidence" value="ECO:0007669"/>
    <property type="project" value="InterPro"/>
</dbReference>
<comment type="caution">
    <text evidence="5">The sequence shown here is derived from an EMBL/GenBank/DDBJ whole genome shotgun (WGS) entry which is preliminary data.</text>
</comment>
<dbReference type="Pfam" id="PF18198">
    <property type="entry name" value="AAA_lid_11"/>
    <property type="match status" value="1"/>
</dbReference>
<dbReference type="OMA" id="XITPAIT"/>
<dbReference type="OrthoDB" id="537704at2759"/>
<dbReference type="InterPro" id="IPR027417">
    <property type="entry name" value="P-loop_NTPase"/>
</dbReference>
<keyword evidence="6" id="KW-1185">Reference proteome</keyword>
<dbReference type="InterPro" id="IPR041228">
    <property type="entry name" value="Dynein_C"/>
</dbReference>
<dbReference type="InterPro" id="IPR042219">
    <property type="entry name" value="AAA_lid_11_sf"/>
</dbReference>
<reference evidence="5 6" key="1">
    <citation type="journal article" date="2015" name="Sci. Rep.">
        <title>Genome of the facultative scuticociliatosis pathogen Pseudocohnilembus persalinus provides insight into its virulence through horizontal gene transfer.</title>
        <authorList>
            <person name="Xiong J."/>
            <person name="Wang G."/>
            <person name="Cheng J."/>
            <person name="Tian M."/>
            <person name="Pan X."/>
            <person name="Warren A."/>
            <person name="Jiang C."/>
            <person name="Yuan D."/>
            <person name="Miao W."/>
        </authorList>
    </citation>
    <scope>NUCLEOTIDE SEQUENCE [LARGE SCALE GENOMIC DNA]</scope>
    <source>
        <strain evidence="5">36N120E</strain>
    </source>
</reference>
<dbReference type="EMBL" id="LDAU01000197">
    <property type="protein sequence ID" value="KRX00027.1"/>
    <property type="molecule type" value="Genomic_DNA"/>
</dbReference>
<feature type="chain" id="PRO_5006867407" description="P-loop containing nucleoside triphosphate hydrolase" evidence="1">
    <location>
        <begin position="18"/>
        <end position="751"/>
    </location>
</feature>
<evidence type="ECO:0000259" key="4">
    <source>
        <dbReference type="Pfam" id="PF18199"/>
    </source>
</evidence>
<dbReference type="Gene3D" id="1.10.8.720">
    <property type="entry name" value="Region D6 of dynein motor"/>
    <property type="match status" value="1"/>
</dbReference>
<organism evidence="5 6">
    <name type="scientific">Pseudocohnilembus persalinus</name>
    <name type="common">Ciliate</name>
    <dbReference type="NCBI Taxonomy" id="266149"/>
    <lineage>
        <taxon>Eukaryota</taxon>
        <taxon>Sar</taxon>
        <taxon>Alveolata</taxon>
        <taxon>Ciliophora</taxon>
        <taxon>Intramacronucleata</taxon>
        <taxon>Oligohymenophorea</taxon>
        <taxon>Scuticociliatia</taxon>
        <taxon>Philasterida</taxon>
        <taxon>Pseudocohnilembidae</taxon>
        <taxon>Pseudocohnilembus</taxon>
    </lineage>
</organism>
<dbReference type="PANTHER" id="PTHR22878:SF68">
    <property type="entry name" value="DYNEIN HEAVY CHAIN 6, AXONEMAL-LIKE"/>
    <property type="match status" value="1"/>
</dbReference>
<dbReference type="InterPro" id="IPR043160">
    <property type="entry name" value="Dynein_C_barrel"/>
</dbReference>
<dbReference type="PANTHER" id="PTHR22878">
    <property type="entry name" value="DYNEIN HEAVY CHAIN 6, AXONEMAL-LIKE-RELATED"/>
    <property type="match status" value="1"/>
</dbReference>
<keyword evidence="1" id="KW-0732">Signal</keyword>
<dbReference type="FunFam" id="3.10.490.20:FF:000001">
    <property type="entry name" value="dynein heavy chain 7, axonemal"/>
    <property type="match status" value="1"/>
</dbReference>
<sequence>MIFLSFILYSFQIGVNIELTGKKISQREWSFFQRGAIGTFQFEEGEQEQIPPYIGERIYVNLKKLSSETQIFRQLPDIMLDPKQQDKWENLIECREPWKQSPLPGDLETLLSPFQKLLFLKQVREEKLLQMINGYITQTQGEQFIKPPSFNLAEAYEDSFSTTPLIFILSPGADPMAYLQQLAKDKDMFDSKFKYLSLGQGQGEKAKEAILSGRRNGDWICLQNCHLAVSWMSELEKIQENQVEADTDPNFRLWLTSMPSNKFPVPVLQSGIKLTNEPPKGLQANVTRTYNEITEAEYESCAKPYEFKKLLFSLAFFHAIILERRKFGAIGWNISYEWMNSDFQTCKAQLMMYLNEQPDIPWRTLNYLIAEINYGGRVTDDKDVRLITAQLLKYFNPNILSDNYDFSNSGQYKSITKLDLQDVKQYVSTLPHEDEPEVFGLHQNANITFQNKTVKEFMETLNSGGAKVAGKVGQKPEEIVQQLVDMFYESVPELIQEDLGEDPNSLQIFRYQEVLQYNRLIKKIKSTLYDLGQAIQGKSVMSLALEGMFNSFLAKQVPDLWNSVAYPSLKPLGSWQKDFLERVDFIRYWAGQQTNLNTYWISAMFFPQGFMTAALQQYARSHHIAIDTLMFRTEVRPFDKQNCNEPPEKGVNINGLYLEGCRWDREKMCLTESHPKVLFEEVPVIWLDPVISDEYKPVGYKCPLYKTSTRKGTLSTTGHSTNFVMYLDMKSIVDSDHWIRRGVALLTQLDD</sequence>
<evidence type="ECO:0000313" key="6">
    <source>
        <dbReference type="Proteomes" id="UP000054937"/>
    </source>
</evidence>
<dbReference type="Proteomes" id="UP000054937">
    <property type="component" value="Unassembled WGS sequence"/>
</dbReference>
<dbReference type="InterPro" id="IPR041658">
    <property type="entry name" value="AAA_lid_11"/>
</dbReference>
<feature type="domain" description="Dynein heavy chain C-terminal" evidence="4">
    <location>
        <begin position="455"/>
        <end position="747"/>
    </location>
</feature>
<dbReference type="InterPro" id="IPR026983">
    <property type="entry name" value="DHC"/>
</dbReference>
<dbReference type="FunFam" id="1.10.8.720:FF:000001">
    <property type="entry name" value="dynein heavy chain 7, axonemal"/>
    <property type="match status" value="1"/>
</dbReference>
<dbReference type="Pfam" id="PF03028">
    <property type="entry name" value="Dynein_heavy"/>
    <property type="match status" value="1"/>
</dbReference>
<dbReference type="Pfam" id="PF18199">
    <property type="entry name" value="Dynein_C"/>
    <property type="match status" value="1"/>
</dbReference>
<dbReference type="FunFam" id="3.40.50.300:FF:000362">
    <property type="entry name" value="Dynein, axonemal, heavy chain 6"/>
    <property type="match status" value="1"/>
</dbReference>
<feature type="signal peptide" evidence="1">
    <location>
        <begin position="1"/>
        <end position="17"/>
    </location>
</feature>